<dbReference type="AlphaFoldDB" id="A0A2H5PZF3"/>
<reference evidence="1 2" key="1">
    <citation type="journal article" date="2017" name="Front. Genet.">
        <title>Draft sequencing of the heterozygous diploid genome of Satsuma (Citrus unshiu Marc.) using a hybrid assembly approach.</title>
        <authorList>
            <person name="Shimizu T."/>
            <person name="Tanizawa Y."/>
            <person name="Mochizuki T."/>
            <person name="Nagasaki H."/>
            <person name="Yoshioka T."/>
            <person name="Toyoda A."/>
            <person name="Fujiyama A."/>
            <person name="Kaminuma E."/>
            <person name="Nakamura Y."/>
        </authorList>
    </citation>
    <scope>NUCLEOTIDE SEQUENCE [LARGE SCALE GENOMIC DNA]</scope>
    <source>
        <strain evidence="2">cv. Miyagawa wase</strain>
    </source>
</reference>
<dbReference type="Proteomes" id="UP000236630">
    <property type="component" value="Unassembled WGS sequence"/>
</dbReference>
<accession>A0A2H5PZF3</accession>
<dbReference type="EMBL" id="BDQV01000168">
    <property type="protein sequence ID" value="GAY57724.1"/>
    <property type="molecule type" value="Genomic_DNA"/>
</dbReference>
<sequence length="59" mass="6634">MLACTTSDLSCGVPTPRKLSQLRARHNKSSELAIAFNVSHVKYFRKKIAVDIFNEDIVL</sequence>
<gene>
    <name evidence="1" type="ORF">CUMW_181650</name>
</gene>
<proteinExistence type="predicted"/>
<organism evidence="1 2">
    <name type="scientific">Citrus unshiu</name>
    <name type="common">Satsuma mandarin</name>
    <name type="synonym">Citrus nobilis var. unshiu</name>
    <dbReference type="NCBI Taxonomy" id="55188"/>
    <lineage>
        <taxon>Eukaryota</taxon>
        <taxon>Viridiplantae</taxon>
        <taxon>Streptophyta</taxon>
        <taxon>Embryophyta</taxon>
        <taxon>Tracheophyta</taxon>
        <taxon>Spermatophyta</taxon>
        <taxon>Magnoliopsida</taxon>
        <taxon>eudicotyledons</taxon>
        <taxon>Gunneridae</taxon>
        <taxon>Pentapetalae</taxon>
        <taxon>rosids</taxon>
        <taxon>malvids</taxon>
        <taxon>Sapindales</taxon>
        <taxon>Rutaceae</taxon>
        <taxon>Aurantioideae</taxon>
        <taxon>Citrus</taxon>
    </lineage>
</organism>
<keyword evidence="2" id="KW-1185">Reference proteome</keyword>
<evidence type="ECO:0000313" key="1">
    <source>
        <dbReference type="EMBL" id="GAY57724.1"/>
    </source>
</evidence>
<protein>
    <submittedName>
        <fullName evidence="1">Uncharacterized protein</fullName>
    </submittedName>
</protein>
<evidence type="ECO:0000313" key="2">
    <source>
        <dbReference type="Proteomes" id="UP000236630"/>
    </source>
</evidence>
<name>A0A2H5PZF3_CITUN</name>
<comment type="caution">
    <text evidence="1">The sequence shown here is derived from an EMBL/GenBank/DDBJ whole genome shotgun (WGS) entry which is preliminary data.</text>
</comment>